<dbReference type="EMBL" id="JAEMNX010000018">
    <property type="protein sequence ID" value="MBJ7538880.1"/>
    <property type="molecule type" value="Genomic_DNA"/>
</dbReference>
<organism evidence="5 6">
    <name type="scientific">Marinomonas transparens</name>
    <dbReference type="NCBI Taxonomy" id="2795388"/>
    <lineage>
        <taxon>Bacteria</taxon>
        <taxon>Pseudomonadati</taxon>
        <taxon>Pseudomonadota</taxon>
        <taxon>Gammaproteobacteria</taxon>
        <taxon>Oceanospirillales</taxon>
        <taxon>Oceanospirillaceae</taxon>
        <taxon>Marinomonas</taxon>
    </lineage>
</organism>
<protein>
    <submittedName>
        <fullName evidence="5">DUF479 domain-containing protein</fullName>
    </submittedName>
</protein>
<evidence type="ECO:0000256" key="4">
    <source>
        <dbReference type="ARBA" id="ARBA00023160"/>
    </source>
</evidence>
<keyword evidence="1" id="KW-0444">Lipid biosynthesis</keyword>
<evidence type="ECO:0000256" key="3">
    <source>
        <dbReference type="ARBA" id="ARBA00023098"/>
    </source>
</evidence>
<dbReference type="AlphaFoldDB" id="A0A934JX40"/>
<name>A0A934JX40_9GAMM</name>
<dbReference type="GO" id="GO:0006633">
    <property type="term" value="P:fatty acid biosynthetic process"/>
    <property type="evidence" value="ECO:0007669"/>
    <property type="project" value="UniProtKB-KW"/>
</dbReference>
<dbReference type="Pfam" id="PF04336">
    <property type="entry name" value="ACP_PD"/>
    <property type="match status" value="1"/>
</dbReference>
<dbReference type="PANTHER" id="PTHR38764:SF1">
    <property type="entry name" value="ACYL CARRIER PROTEIN PHOSPHODIESTERASE"/>
    <property type="match status" value="1"/>
</dbReference>
<keyword evidence="2" id="KW-0378">Hydrolase</keyword>
<dbReference type="RefSeq" id="WP_199469284.1">
    <property type="nucleotide sequence ID" value="NZ_JAEMNX010000018.1"/>
</dbReference>
<keyword evidence="4" id="KW-0275">Fatty acid biosynthesis</keyword>
<evidence type="ECO:0000313" key="6">
    <source>
        <dbReference type="Proteomes" id="UP000628710"/>
    </source>
</evidence>
<dbReference type="InterPro" id="IPR007431">
    <property type="entry name" value="ACP_PD"/>
</dbReference>
<evidence type="ECO:0000256" key="2">
    <source>
        <dbReference type="ARBA" id="ARBA00022801"/>
    </source>
</evidence>
<dbReference type="Proteomes" id="UP000628710">
    <property type="component" value="Unassembled WGS sequence"/>
</dbReference>
<keyword evidence="3" id="KW-0443">Lipid metabolism</keyword>
<keyword evidence="6" id="KW-1185">Reference proteome</keyword>
<sequence length="199" mass="22891">MNYFAHLHIASLTQTSWVGNLLGDFPVDSKMLDVDLLEGWRLHQQVDVMVDNHAASLAFRAFPRKGRRRFSGIVQDIVMDYWLIQYWQDFSRVSLPVFCDQAVAGLLVDVDRSPERLKGMIKSLEKYNWLPNLGTHEGVEKAILSIMRRWRHGQYLQAFVDDLPDVIQQGEQTFLSLYPDVLDFVALQTKKAEATHSLG</sequence>
<gene>
    <name evidence="5" type="ORF">I8J31_14435</name>
</gene>
<proteinExistence type="predicted"/>
<evidence type="ECO:0000256" key="1">
    <source>
        <dbReference type="ARBA" id="ARBA00022516"/>
    </source>
</evidence>
<reference evidence="5" key="1">
    <citation type="submission" date="2020-12" db="EMBL/GenBank/DDBJ databases">
        <title>Marinomonas arctica sp. nov., a psychrotolerant bacterium isolated from the Arctic.</title>
        <authorList>
            <person name="Zhang Y."/>
        </authorList>
    </citation>
    <scope>NUCLEOTIDE SEQUENCE</scope>
    <source>
        <strain evidence="5">C1424</strain>
    </source>
</reference>
<dbReference type="GO" id="GO:0008770">
    <property type="term" value="F:[acyl-carrier-protein] phosphodiesterase activity"/>
    <property type="evidence" value="ECO:0007669"/>
    <property type="project" value="InterPro"/>
</dbReference>
<dbReference type="PANTHER" id="PTHR38764">
    <property type="entry name" value="ACYL CARRIER PROTEIN PHOSPHODIESTERASE"/>
    <property type="match status" value="1"/>
</dbReference>
<comment type="caution">
    <text evidence="5">The sequence shown here is derived from an EMBL/GenBank/DDBJ whole genome shotgun (WGS) entry which is preliminary data.</text>
</comment>
<evidence type="ECO:0000313" key="5">
    <source>
        <dbReference type="EMBL" id="MBJ7538880.1"/>
    </source>
</evidence>
<keyword evidence="4" id="KW-0276">Fatty acid metabolism</keyword>
<accession>A0A934JX40</accession>